<evidence type="ECO:0000256" key="3">
    <source>
        <dbReference type="ARBA" id="ARBA00022989"/>
    </source>
</evidence>
<evidence type="ECO:0000313" key="8">
    <source>
        <dbReference type="Proteomes" id="UP001230986"/>
    </source>
</evidence>
<dbReference type="InterPro" id="IPR047817">
    <property type="entry name" value="ABC2_TM_bact-type"/>
</dbReference>
<keyword evidence="5" id="KW-1003">Cell membrane</keyword>
<evidence type="ECO:0000259" key="6">
    <source>
        <dbReference type="PROSITE" id="PS51012"/>
    </source>
</evidence>
<dbReference type="PANTHER" id="PTHR43077">
    <property type="entry name" value="TRANSPORT PERMEASE YVFS-RELATED"/>
    <property type="match status" value="1"/>
</dbReference>
<comment type="caution">
    <text evidence="7">The sequence shown here is derived from an EMBL/GenBank/DDBJ whole genome shotgun (WGS) entry which is preliminary data.</text>
</comment>
<dbReference type="InterPro" id="IPR000412">
    <property type="entry name" value="ABC_2_transport"/>
</dbReference>
<comment type="similarity">
    <text evidence="5">Belongs to the ABC-2 integral membrane protein family.</text>
</comment>
<evidence type="ECO:0000256" key="5">
    <source>
        <dbReference type="RuleBase" id="RU361157"/>
    </source>
</evidence>
<feature type="transmembrane region" description="Helical" evidence="5">
    <location>
        <begin position="59"/>
        <end position="80"/>
    </location>
</feature>
<dbReference type="RefSeq" id="WP_285964345.1">
    <property type="nucleotide sequence ID" value="NZ_JASVEJ010000040.1"/>
</dbReference>
<feature type="transmembrane region" description="Helical" evidence="5">
    <location>
        <begin position="171"/>
        <end position="193"/>
    </location>
</feature>
<evidence type="ECO:0000256" key="1">
    <source>
        <dbReference type="ARBA" id="ARBA00004141"/>
    </source>
</evidence>
<feature type="transmembrane region" description="Helical" evidence="5">
    <location>
        <begin position="233"/>
        <end position="257"/>
    </location>
</feature>
<feature type="transmembrane region" description="Helical" evidence="5">
    <location>
        <begin position="28"/>
        <end position="47"/>
    </location>
</feature>
<keyword evidence="4 5" id="KW-0472">Membrane</keyword>
<feature type="transmembrane region" description="Helical" evidence="5">
    <location>
        <begin position="145"/>
        <end position="165"/>
    </location>
</feature>
<dbReference type="InterPro" id="IPR013525">
    <property type="entry name" value="ABC2_TM"/>
</dbReference>
<dbReference type="InterPro" id="IPR051328">
    <property type="entry name" value="T7SS_ABC-Transporter"/>
</dbReference>
<comment type="subcellular location">
    <subcellularLocation>
        <location evidence="5">Cell membrane</location>
        <topology evidence="5">Multi-pass membrane protein</topology>
    </subcellularLocation>
    <subcellularLocation>
        <location evidence="1">Membrane</location>
        <topology evidence="1">Multi-pass membrane protein</topology>
    </subcellularLocation>
</comment>
<reference evidence="7 8" key="1">
    <citation type="submission" date="2023-06" db="EMBL/GenBank/DDBJ databases">
        <title>Whole genome sequence of Oscillatoria calcuttensis NRMC-F 0142.</title>
        <authorList>
            <person name="Shakena Fathima T."/>
            <person name="Muralitharan G."/>
            <person name="Thajuddin N."/>
        </authorList>
    </citation>
    <scope>NUCLEOTIDE SEQUENCE [LARGE SCALE GENOMIC DNA]</scope>
    <source>
        <strain evidence="7 8">NRMC-F 0142</strain>
    </source>
</reference>
<sequence>MNHLLVVKPCLALLGREITRFLRQRNRITGAFLTPLVFWVLIGAGVGDSFNPTGTETPGGYLAYFFPGTLVLIVLFTAIFSTISIIEDRREGFLQGVLVAPVHPLAIVGGKVLGGAILALMQAVLFCVFAPMAGVTIAPAQIAPLVGALFLTGIGLTALGYVIAWPMDSTMGFHAIMNVFLIPLWLLSGALFPPSGSATWIGWIIHLNPLYYALSAVRHFLGSAPPEGIALPSLGLSLTVTALSTIVLLIICVWMTLKINRKM</sequence>
<proteinExistence type="inferred from homology"/>
<dbReference type="PANTHER" id="PTHR43077:SF10">
    <property type="entry name" value="TRANSPORT PERMEASE PROTEIN"/>
    <property type="match status" value="1"/>
</dbReference>
<protein>
    <recommendedName>
        <fullName evidence="5">Transport permease protein</fullName>
    </recommendedName>
</protein>
<keyword evidence="2 5" id="KW-0812">Transmembrane</keyword>
<keyword evidence="8" id="KW-1185">Reference proteome</keyword>
<dbReference type="PIRSF" id="PIRSF006648">
    <property type="entry name" value="DrrB"/>
    <property type="match status" value="1"/>
</dbReference>
<feature type="domain" description="ABC transmembrane type-2" evidence="6">
    <location>
        <begin position="26"/>
        <end position="259"/>
    </location>
</feature>
<accession>A0ABT7M0X5</accession>
<name>A0ABT7M0X5_9CYAN</name>
<keyword evidence="3 5" id="KW-1133">Transmembrane helix</keyword>
<evidence type="ECO:0000256" key="2">
    <source>
        <dbReference type="ARBA" id="ARBA00022692"/>
    </source>
</evidence>
<organism evidence="7 8">
    <name type="scientific">Geitlerinema calcuttense NRMC-F 0142</name>
    <dbReference type="NCBI Taxonomy" id="2922238"/>
    <lineage>
        <taxon>Bacteria</taxon>
        <taxon>Bacillati</taxon>
        <taxon>Cyanobacteriota</taxon>
        <taxon>Cyanophyceae</taxon>
        <taxon>Geitlerinematales</taxon>
        <taxon>Geitlerinemataceae</taxon>
        <taxon>Geitlerinema</taxon>
    </lineage>
</organism>
<dbReference type="PROSITE" id="PS51012">
    <property type="entry name" value="ABC_TM2"/>
    <property type="match status" value="1"/>
</dbReference>
<feature type="transmembrane region" description="Helical" evidence="5">
    <location>
        <begin position="116"/>
        <end position="138"/>
    </location>
</feature>
<dbReference type="Proteomes" id="UP001230986">
    <property type="component" value="Unassembled WGS sequence"/>
</dbReference>
<dbReference type="Pfam" id="PF01061">
    <property type="entry name" value="ABC2_membrane"/>
    <property type="match status" value="1"/>
</dbReference>
<evidence type="ECO:0000313" key="7">
    <source>
        <dbReference type="EMBL" id="MDL5057913.1"/>
    </source>
</evidence>
<evidence type="ECO:0000256" key="4">
    <source>
        <dbReference type="ARBA" id="ARBA00023136"/>
    </source>
</evidence>
<keyword evidence="5" id="KW-0813">Transport</keyword>
<gene>
    <name evidence="7" type="ORF">QQ055_10680</name>
</gene>
<dbReference type="EMBL" id="JASVEJ010000040">
    <property type="protein sequence ID" value="MDL5057913.1"/>
    <property type="molecule type" value="Genomic_DNA"/>
</dbReference>